<evidence type="ECO:0000256" key="2">
    <source>
        <dbReference type="ARBA" id="ARBA00008014"/>
    </source>
</evidence>
<dbReference type="EMBL" id="UHIO01000001">
    <property type="protein sequence ID" value="SUP44059.1"/>
    <property type="molecule type" value="Genomic_DNA"/>
</dbReference>
<evidence type="ECO:0000256" key="5">
    <source>
        <dbReference type="ARBA" id="ARBA00022630"/>
    </source>
</evidence>
<evidence type="ECO:0000313" key="13">
    <source>
        <dbReference type="Proteomes" id="UP000255367"/>
    </source>
</evidence>
<dbReference type="CDD" id="cd07304">
    <property type="entry name" value="Chorismate_synthase"/>
    <property type="match status" value="1"/>
</dbReference>
<feature type="binding site" evidence="11">
    <location>
        <position position="289"/>
    </location>
    <ligand>
        <name>FMN</name>
        <dbReference type="ChEBI" id="CHEBI:58210"/>
    </ligand>
</feature>
<dbReference type="HAMAP" id="MF_00300">
    <property type="entry name" value="Chorismate_synth"/>
    <property type="match status" value="1"/>
</dbReference>
<dbReference type="InterPro" id="IPR035904">
    <property type="entry name" value="Chorismate_synth_AroC_sf"/>
</dbReference>
<evidence type="ECO:0000313" key="12">
    <source>
        <dbReference type="EMBL" id="SUP44059.1"/>
    </source>
</evidence>
<keyword evidence="10 11" id="KW-0456">Lyase</keyword>
<dbReference type="PROSITE" id="PS00789">
    <property type="entry name" value="CHORISMATE_SYNTHASE_3"/>
    <property type="match status" value="1"/>
</dbReference>
<dbReference type="GO" id="GO:0008652">
    <property type="term" value="P:amino acid biosynthetic process"/>
    <property type="evidence" value="ECO:0007669"/>
    <property type="project" value="UniProtKB-KW"/>
</dbReference>
<dbReference type="Proteomes" id="UP000255367">
    <property type="component" value="Unassembled WGS sequence"/>
</dbReference>
<keyword evidence="8 11" id="KW-0521">NADP</keyword>
<name>A0A380NM04_9FIRM</name>
<dbReference type="InterPro" id="IPR020541">
    <property type="entry name" value="Chorismate_synthase_CS"/>
</dbReference>
<comment type="subunit">
    <text evidence="11">Homotetramer.</text>
</comment>
<evidence type="ECO:0000256" key="6">
    <source>
        <dbReference type="ARBA" id="ARBA00022643"/>
    </source>
</evidence>
<dbReference type="PANTHER" id="PTHR21085">
    <property type="entry name" value="CHORISMATE SYNTHASE"/>
    <property type="match status" value="1"/>
</dbReference>
<feature type="binding site" evidence="11">
    <location>
        <position position="47"/>
    </location>
    <ligand>
        <name>NADP(+)</name>
        <dbReference type="ChEBI" id="CHEBI:58349"/>
    </ligand>
</feature>
<dbReference type="GO" id="GO:0009073">
    <property type="term" value="P:aromatic amino acid family biosynthetic process"/>
    <property type="evidence" value="ECO:0007669"/>
    <property type="project" value="UniProtKB-KW"/>
</dbReference>
<feature type="binding site" evidence="11">
    <location>
        <begin position="125"/>
        <end position="127"/>
    </location>
    <ligand>
        <name>FMN</name>
        <dbReference type="ChEBI" id="CHEBI:58210"/>
    </ligand>
</feature>
<protein>
    <recommendedName>
        <fullName evidence="3 11">Chorismate synthase</fullName>
        <shortName evidence="11">CS</shortName>
        <ecNumber evidence="3 11">4.2.3.5</ecNumber>
    </recommendedName>
    <alternativeName>
        <fullName evidence="11">5-enolpyruvylshikimate-3-phosphate phospholyase</fullName>
    </alternativeName>
</protein>
<dbReference type="NCBIfam" id="TIGR00033">
    <property type="entry name" value="aroC"/>
    <property type="match status" value="1"/>
</dbReference>
<dbReference type="Gene3D" id="3.60.150.10">
    <property type="entry name" value="Chorismate synthase AroC"/>
    <property type="match status" value="1"/>
</dbReference>
<comment type="pathway">
    <text evidence="1 11">Metabolic intermediate biosynthesis; chorismate biosynthesis; chorismate from D-erythrose 4-phosphate and phosphoenolpyruvate: step 7/7.</text>
</comment>
<dbReference type="InterPro" id="IPR000453">
    <property type="entry name" value="Chorismate_synth"/>
</dbReference>
<dbReference type="EC" id="4.2.3.5" evidence="3 11"/>
<dbReference type="SUPFAM" id="SSF103263">
    <property type="entry name" value="Chorismate synthase, AroC"/>
    <property type="match status" value="1"/>
</dbReference>
<dbReference type="UniPathway" id="UPA00053">
    <property type="reaction ID" value="UER00090"/>
</dbReference>
<dbReference type="OrthoDB" id="9771806at2"/>
<evidence type="ECO:0000256" key="7">
    <source>
        <dbReference type="ARBA" id="ARBA00022827"/>
    </source>
</evidence>
<comment type="function">
    <text evidence="11">Catalyzes the anti-1,4-elimination of the C-3 phosphate and the C-6 proR hydrogen from 5-enolpyruvylshikimate-3-phosphate (EPSP) to yield chorismate, which is the branch point compound that serves as the starting substrate for the three terminal pathways of aromatic amino acid biosynthesis. This reaction introduces a second double bond into the aromatic ring system.</text>
</comment>
<proteinExistence type="inferred from homology"/>
<dbReference type="GO" id="GO:0009423">
    <property type="term" value="P:chorismate biosynthetic process"/>
    <property type="evidence" value="ECO:0007669"/>
    <property type="project" value="UniProtKB-UniRule"/>
</dbReference>
<keyword evidence="13" id="KW-1185">Reference proteome</keyword>
<feature type="binding site" evidence="11">
    <location>
        <begin position="304"/>
        <end position="308"/>
    </location>
    <ligand>
        <name>FMN</name>
        <dbReference type="ChEBI" id="CHEBI:58210"/>
    </ligand>
</feature>
<dbReference type="Pfam" id="PF01264">
    <property type="entry name" value="Chorismate_synt"/>
    <property type="match status" value="1"/>
</dbReference>
<dbReference type="GO" id="GO:0005829">
    <property type="term" value="C:cytosol"/>
    <property type="evidence" value="ECO:0007669"/>
    <property type="project" value="TreeGrafter"/>
</dbReference>
<dbReference type="PANTHER" id="PTHR21085:SF0">
    <property type="entry name" value="CHORISMATE SYNTHASE"/>
    <property type="match status" value="1"/>
</dbReference>
<comment type="cofactor">
    <cofactor evidence="11">
        <name>FMNH2</name>
        <dbReference type="ChEBI" id="CHEBI:57618"/>
    </cofactor>
    <text evidence="11">Reduced FMN (FMNH(2)).</text>
</comment>
<evidence type="ECO:0000256" key="1">
    <source>
        <dbReference type="ARBA" id="ARBA00005044"/>
    </source>
</evidence>
<keyword evidence="4 11" id="KW-0028">Amino-acid biosynthesis</keyword>
<keyword evidence="6 11" id="KW-0288">FMN</keyword>
<dbReference type="RefSeq" id="WP_115310613.1">
    <property type="nucleotide sequence ID" value="NZ_UHIO01000001.1"/>
</dbReference>
<keyword evidence="7 11" id="KW-0274">FAD</keyword>
<organism evidence="12 13">
    <name type="scientific">Veillonella criceti</name>
    <dbReference type="NCBI Taxonomy" id="103891"/>
    <lineage>
        <taxon>Bacteria</taxon>
        <taxon>Bacillati</taxon>
        <taxon>Bacillota</taxon>
        <taxon>Negativicutes</taxon>
        <taxon>Veillonellales</taxon>
        <taxon>Veillonellaceae</taxon>
        <taxon>Veillonella</taxon>
    </lineage>
</organism>
<comment type="similarity">
    <text evidence="2 11">Belongs to the chorismate synthase family.</text>
</comment>
<keyword evidence="5 11" id="KW-0285">Flavoprotein</keyword>
<evidence type="ECO:0000256" key="10">
    <source>
        <dbReference type="ARBA" id="ARBA00023239"/>
    </source>
</evidence>
<gene>
    <name evidence="11 12" type="primary">aroC</name>
    <name evidence="12" type="ORF">NCTC12020_01483</name>
</gene>
<dbReference type="GO" id="GO:0004107">
    <property type="term" value="F:chorismate synthase activity"/>
    <property type="evidence" value="ECO:0007669"/>
    <property type="project" value="UniProtKB-UniRule"/>
</dbReference>
<dbReference type="NCBIfam" id="NF003793">
    <property type="entry name" value="PRK05382.1"/>
    <property type="match status" value="1"/>
</dbReference>
<keyword evidence="9 11" id="KW-0057">Aromatic amino acid biosynthesis</keyword>
<feature type="binding site" evidence="11">
    <location>
        <position position="331"/>
    </location>
    <ligand>
        <name>FMN</name>
        <dbReference type="ChEBI" id="CHEBI:58210"/>
    </ligand>
</feature>
<accession>A0A380NM04</accession>
<evidence type="ECO:0000256" key="9">
    <source>
        <dbReference type="ARBA" id="ARBA00023141"/>
    </source>
</evidence>
<comment type="caution">
    <text evidence="11">Lacks conserved residue(s) required for the propagation of feature annotation.</text>
</comment>
<dbReference type="PIRSF" id="PIRSF001456">
    <property type="entry name" value="Chorismate_synth"/>
    <property type="match status" value="1"/>
</dbReference>
<comment type="catalytic activity">
    <reaction evidence="11">
        <text>5-O-(1-carboxyvinyl)-3-phosphoshikimate = chorismate + phosphate</text>
        <dbReference type="Rhea" id="RHEA:21020"/>
        <dbReference type="ChEBI" id="CHEBI:29748"/>
        <dbReference type="ChEBI" id="CHEBI:43474"/>
        <dbReference type="ChEBI" id="CHEBI:57701"/>
        <dbReference type="EC" id="4.2.3.5"/>
    </reaction>
</comment>
<evidence type="ECO:0000256" key="4">
    <source>
        <dbReference type="ARBA" id="ARBA00022605"/>
    </source>
</evidence>
<evidence type="ECO:0000256" key="8">
    <source>
        <dbReference type="ARBA" id="ARBA00022857"/>
    </source>
</evidence>
<sequence length="364" mass="38739">MSSSFGKNLKISVFGASHGTTIGAVVDGLPCGFTIDETALLRFMKRRAPGQSLVTTQRKEADQPHFLAGLVNGQLSGSPLSFYIENTNQHSKDYNNLRDVPRPSHADYTARVRYGDAVDMRGGGHFSGRLTAPLCCAGGIALQILKARGIEIAAHLRQIGAVKDKSISFTEPAMADLQKAGFETVAMVSPQERLRAITYIDELRQTGNSTGGIIEVFATGLPAGLGNPNFDGIENRLTTALFGIPGVKGVAFGSGFEGCLSTGAEQNDPFLLENGTVRTLNNNSGGIQGGITNGMPLVLQVGMKPTASIAAVQPSFSYEQQKNVELQIKGRHDPCIAVRAVPVVEAVTALVLLDFLLDHNIQFN</sequence>
<reference evidence="12 13" key="1">
    <citation type="submission" date="2018-06" db="EMBL/GenBank/DDBJ databases">
        <authorList>
            <consortium name="Pathogen Informatics"/>
            <person name="Doyle S."/>
        </authorList>
    </citation>
    <scope>NUCLEOTIDE SEQUENCE [LARGE SCALE GENOMIC DNA]</scope>
    <source>
        <strain evidence="12 13">NCTC12020</strain>
    </source>
</reference>
<evidence type="ECO:0000256" key="11">
    <source>
        <dbReference type="HAMAP-Rule" id="MF_00300"/>
    </source>
</evidence>
<dbReference type="GO" id="GO:0010181">
    <property type="term" value="F:FMN binding"/>
    <property type="evidence" value="ECO:0007669"/>
    <property type="project" value="TreeGrafter"/>
</dbReference>
<evidence type="ECO:0000256" key="3">
    <source>
        <dbReference type="ARBA" id="ARBA00013036"/>
    </source>
</evidence>
<dbReference type="AlphaFoldDB" id="A0A380NM04"/>